<dbReference type="Gene3D" id="2.30.40.10">
    <property type="entry name" value="Urease, subunit C, domain 1"/>
    <property type="match status" value="1"/>
</dbReference>
<dbReference type="InterPro" id="IPR032466">
    <property type="entry name" value="Metal_Hydrolase"/>
</dbReference>
<dbReference type="RefSeq" id="WP_184571774.1">
    <property type="nucleotide sequence ID" value="NZ_JACHJL010000005.1"/>
</dbReference>
<evidence type="ECO:0000313" key="2">
    <source>
        <dbReference type="EMBL" id="MBB5935358.1"/>
    </source>
</evidence>
<dbReference type="PANTHER" id="PTHR22642:SF2">
    <property type="entry name" value="PROTEIN LONG AFTER FAR-RED 3"/>
    <property type="match status" value="1"/>
</dbReference>
<dbReference type="GO" id="GO:0016810">
    <property type="term" value="F:hydrolase activity, acting on carbon-nitrogen (but not peptide) bonds"/>
    <property type="evidence" value="ECO:0007669"/>
    <property type="project" value="InterPro"/>
</dbReference>
<dbReference type="Gene3D" id="3.20.20.140">
    <property type="entry name" value="Metal-dependent hydrolases"/>
    <property type="match status" value="1"/>
</dbReference>
<dbReference type="Gene3D" id="3.10.310.70">
    <property type="match status" value="1"/>
</dbReference>
<feature type="domain" description="Amidohydrolase 3" evidence="1">
    <location>
        <begin position="46"/>
        <end position="520"/>
    </location>
</feature>
<gene>
    <name evidence="2" type="ORF">FHS42_002420</name>
</gene>
<dbReference type="InterPro" id="IPR013108">
    <property type="entry name" value="Amidohydro_3"/>
</dbReference>
<protein>
    <recommendedName>
        <fullName evidence="1">Amidohydrolase 3 domain-containing protein</fullName>
    </recommendedName>
</protein>
<dbReference type="InterPro" id="IPR011059">
    <property type="entry name" value="Metal-dep_hydrolase_composite"/>
</dbReference>
<dbReference type="InterPro" id="IPR033932">
    <property type="entry name" value="YtcJ-like"/>
</dbReference>
<organism evidence="2 3">
    <name type="scientific">Streptomyces zagrosensis</name>
    <dbReference type="NCBI Taxonomy" id="1042984"/>
    <lineage>
        <taxon>Bacteria</taxon>
        <taxon>Bacillati</taxon>
        <taxon>Actinomycetota</taxon>
        <taxon>Actinomycetes</taxon>
        <taxon>Kitasatosporales</taxon>
        <taxon>Streptomycetaceae</taxon>
        <taxon>Streptomyces</taxon>
    </lineage>
</organism>
<evidence type="ECO:0000313" key="3">
    <source>
        <dbReference type="Proteomes" id="UP000588098"/>
    </source>
</evidence>
<evidence type="ECO:0000259" key="1">
    <source>
        <dbReference type="Pfam" id="PF07969"/>
    </source>
</evidence>
<dbReference type="SUPFAM" id="SSF51338">
    <property type="entry name" value="Composite domain of metallo-dependent hydrolases"/>
    <property type="match status" value="1"/>
</dbReference>
<comment type="caution">
    <text evidence="2">The sequence shown here is derived from an EMBL/GenBank/DDBJ whole genome shotgun (WGS) entry which is preliminary data.</text>
</comment>
<dbReference type="Proteomes" id="UP000588098">
    <property type="component" value="Unassembled WGS sequence"/>
</dbReference>
<dbReference type="AlphaFoldDB" id="A0A7W9UXY0"/>
<sequence>MLDLRLTNGIIHTMNPDRPYAHALGIWRGQLVGVDEAITGLPAHHEVNLAGATVLPGFIDAHVHLAWTGLAARATSVAPCREVDAVLAVIHQAAQRARPADWVDVADYDQRPLGRDLTAAELDTAGGGRKVLVAHRSGHSCVVSTAVLDLLPAGTRHRHGVLSESGMAAVRAARMPYSLRELTDAIETAARGCLTEGITAAAEAGIGGGLIAHSAIELAAYQRARDAHRLPLRMRLMVAADLLREVAAHPDDGLQHGIDLGLRTGLGDDWLAIGALKVFTDGGMMPRTAALSAPYTGLDHSGELFADPAELTSTIVAGHLADWQLAIHAIGDRAVDVALEALATAQRLRPRPDARHRIEHAGLVRPDQLPRFARCGATAVIQPAFLWSFGDDYAALMGPGRAEWLYRGRAFHAHGIPLAGSSDRPVTIGAPLRAIQFMVERRSHSGQVIGAGEAITVDEALRAYTIGAARACRWEKTLGSIAPGKHADLVVLADDPYRVPPARIGGIEVVATFCAGEPVHGAAALELG</sequence>
<accession>A0A7W9UXY0</accession>
<dbReference type="EMBL" id="JACHJL010000005">
    <property type="protein sequence ID" value="MBB5935358.1"/>
    <property type="molecule type" value="Genomic_DNA"/>
</dbReference>
<name>A0A7W9UXY0_9ACTN</name>
<dbReference type="CDD" id="cd01300">
    <property type="entry name" value="YtcJ_like"/>
    <property type="match status" value="1"/>
</dbReference>
<dbReference type="PANTHER" id="PTHR22642">
    <property type="entry name" value="IMIDAZOLONEPROPIONASE"/>
    <property type="match status" value="1"/>
</dbReference>
<keyword evidence="3" id="KW-1185">Reference proteome</keyword>
<dbReference type="SUPFAM" id="SSF51556">
    <property type="entry name" value="Metallo-dependent hydrolases"/>
    <property type="match status" value="1"/>
</dbReference>
<proteinExistence type="predicted"/>
<dbReference type="Pfam" id="PF07969">
    <property type="entry name" value="Amidohydro_3"/>
    <property type="match status" value="1"/>
</dbReference>
<reference evidence="2 3" key="1">
    <citation type="submission" date="2020-08" db="EMBL/GenBank/DDBJ databases">
        <title>Genomic Encyclopedia of Type Strains, Phase III (KMG-III): the genomes of soil and plant-associated and newly described type strains.</title>
        <authorList>
            <person name="Whitman W."/>
        </authorList>
    </citation>
    <scope>NUCLEOTIDE SEQUENCE [LARGE SCALE GENOMIC DNA]</scope>
    <source>
        <strain evidence="2 3">CECT 8305</strain>
    </source>
</reference>